<name>X0VUE8_9ZZZZ</name>
<dbReference type="InterPro" id="IPR002938">
    <property type="entry name" value="FAD-bd"/>
</dbReference>
<protein>
    <recommendedName>
        <fullName evidence="2">FAD-binding domain-containing protein</fullName>
    </recommendedName>
</protein>
<evidence type="ECO:0000259" key="2">
    <source>
        <dbReference type="Pfam" id="PF01494"/>
    </source>
</evidence>
<dbReference type="PANTHER" id="PTHR43476">
    <property type="entry name" value="3-(3-HYDROXY-PHENYL)PROPIONATE/3-HYDROXYCINNAMIC ACID HYDROXYLASE"/>
    <property type="match status" value="1"/>
</dbReference>
<sequence length="203" mass="22160">RPGQLCLAFPTFDERLQVAWLIRKGSYGDLRQRGTDAWLADIAVQTGPEIGAHLIRHRDALESPFVLDVVCYLLERWTAPGVLLIGDACHPMSPVGGQGLNIALRDALVAANHLVPVLEAGAAARALDAACAAVQAERFPEVAEVERYQRMPPRVVFRTDWWVGAVLWLAAGLARLGFPRSRAGLPAITRTFLHGVTDVQLKV</sequence>
<proteinExistence type="predicted"/>
<comment type="caution">
    <text evidence="3">The sequence shown here is derived from an EMBL/GenBank/DDBJ whole genome shotgun (WGS) entry which is preliminary data.</text>
</comment>
<organism evidence="3">
    <name type="scientific">marine sediment metagenome</name>
    <dbReference type="NCBI Taxonomy" id="412755"/>
    <lineage>
        <taxon>unclassified sequences</taxon>
        <taxon>metagenomes</taxon>
        <taxon>ecological metagenomes</taxon>
    </lineage>
</organism>
<dbReference type="EMBL" id="BARS01036341">
    <property type="protein sequence ID" value="GAG14767.1"/>
    <property type="molecule type" value="Genomic_DNA"/>
</dbReference>
<dbReference type="InterPro" id="IPR050631">
    <property type="entry name" value="PheA/TfdB_FAD_monoxygenase"/>
</dbReference>
<dbReference type="PANTHER" id="PTHR43476:SF5">
    <property type="entry name" value="FAD-DEPENDENT MONOOXYGENASE"/>
    <property type="match status" value="1"/>
</dbReference>
<feature type="domain" description="FAD-binding" evidence="2">
    <location>
        <begin position="67"/>
        <end position="130"/>
    </location>
</feature>
<dbReference type="Pfam" id="PF01494">
    <property type="entry name" value="FAD_binding_3"/>
    <property type="match status" value="1"/>
</dbReference>
<dbReference type="InterPro" id="IPR036188">
    <property type="entry name" value="FAD/NAD-bd_sf"/>
</dbReference>
<accession>X0VUE8</accession>
<gene>
    <name evidence="3" type="ORF">S01H1_55879</name>
</gene>
<feature type="non-terminal residue" evidence="3">
    <location>
        <position position="1"/>
    </location>
</feature>
<reference evidence="3" key="1">
    <citation type="journal article" date="2014" name="Front. Microbiol.">
        <title>High frequency of phylogenetically diverse reductive dehalogenase-homologous genes in deep subseafloor sedimentary metagenomes.</title>
        <authorList>
            <person name="Kawai M."/>
            <person name="Futagami T."/>
            <person name="Toyoda A."/>
            <person name="Takaki Y."/>
            <person name="Nishi S."/>
            <person name="Hori S."/>
            <person name="Arai W."/>
            <person name="Tsubouchi T."/>
            <person name="Morono Y."/>
            <person name="Uchiyama I."/>
            <person name="Ito T."/>
            <person name="Fujiyama A."/>
            <person name="Inagaki F."/>
            <person name="Takami H."/>
        </authorList>
    </citation>
    <scope>NUCLEOTIDE SEQUENCE</scope>
    <source>
        <strain evidence="3">Expedition CK06-06</strain>
    </source>
</reference>
<dbReference type="GO" id="GO:0016491">
    <property type="term" value="F:oxidoreductase activity"/>
    <property type="evidence" value="ECO:0007669"/>
    <property type="project" value="UniProtKB-KW"/>
</dbReference>
<dbReference type="PRINTS" id="PR00420">
    <property type="entry name" value="RNGMNOXGNASE"/>
</dbReference>
<dbReference type="SUPFAM" id="SSF51905">
    <property type="entry name" value="FAD/NAD(P)-binding domain"/>
    <property type="match status" value="1"/>
</dbReference>
<evidence type="ECO:0000256" key="1">
    <source>
        <dbReference type="ARBA" id="ARBA00023002"/>
    </source>
</evidence>
<dbReference type="Gene3D" id="3.50.50.60">
    <property type="entry name" value="FAD/NAD(P)-binding domain"/>
    <property type="match status" value="1"/>
</dbReference>
<dbReference type="GO" id="GO:0071949">
    <property type="term" value="F:FAD binding"/>
    <property type="evidence" value="ECO:0007669"/>
    <property type="project" value="InterPro"/>
</dbReference>
<dbReference type="AlphaFoldDB" id="X0VUE8"/>
<evidence type="ECO:0000313" key="3">
    <source>
        <dbReference type="EMBL" id="GAG14767.1"/>
    </source>
</evidence>
<keyword evidence="1" id="KW-0560">Oxidoreductase</keyword>